<reference evidence="1 2" key="1">
    <citation type="journal article" date="2016" name="Nat. Commun.">
        <title>Thousands of microbial genomes shed light on interconnected biogeochemical processes in an aquifer system.</title>
        <authorList>
            <person name="Anantharaman K."/>
            <person name="Brown C.T."/>
            <person name="Hug L.A."/>
            <person name="Sharon I."/>
            <person name="Castelle C.J."/>
            <person name="Probst A.J."/>
            <person name="Thomas B.C."/>
            <person name="Singh A."/>
            <person name="Wilkins M.J."/>
            <person name="Karaoz U."/>
            <person name="Brodie E.L."/>
            <person name="Williams K.H."/>
            <person name="Hubbard S.S."/>
            <person name="Banfield J.F."/>
        </authorList>
    </citation>
    <scope>NUCLEOTIDE SEQUENCE [LARGE SCALE GENOMIC DNA]</scope>
</reference>
<dbReference type="InterPro" id="IPR036583">
    <property type="entry name" value="23S_rRNA_IVS_sf"/>
</dbReference>
<dbReference type="EMBL" id="MFIX01000139">
    <property type="protein sequence ID" value="OGG03617.1"/>
    <property type="molecule type" value="Genomic_DNA"/>
</dbReference>
<organism evidence="1 2">
    <name type="scientific">Candidatus Glassbacteria bacterium RIFCSPLOWO2_12_FULL_58_11</name>
    <dbReference type="NCBI Taxonomy" id="1817867"/>
    <lineage>
        <taxon>Bacteria</taxon>
        <taxon>Candidatus Glassiibacteriota</taxon>
    </lineage>
</organism>
<dbReference type="AlphaFoldDB" id="A0A1F5YUH9"/>
<comment type="caution">
    <text evidence="1">The sequence shown here is derived from an EMBL/GenBank/DDBJ whole genome shotgun (WGS) entry which is preliminary data.</text>
</comment>
<accession>A0A1F5YUH9</accession>
<dbReference type="SUPFAM" id="SSF158446">
    <property type="entry name" value="IVS-encoded protein-like"/>
    <property type="match status" value="1"/>
</dbReference>
<gene>
    <name evidence="1" type="ORF">A3F83_11790</name>
</gene>
<name>A0A1F5YUH9_9BACT</name>
<evidence type="ECO:0000313" key="2">
    <source>
        <dbReference type="Proteomes" id="UP000179129"/>
    </source>
</evidence>
<protein>
    <submittedName>
        <fullName evidence="1">Four helix bundle protein</fullName>
    </submittedName>
</protein>
<dbReference type="Gene3D" id="1.20.1440.60">
    <property type="entry name" value="23S rRNA-intervening sequence"/>
    <property type="match status" value="1"/>
</dbReference>
<dbReference type="PANTHER" id="PTHR38471:SF2">
    <property type="entry name" value="FOUR HELIX BUNDLE PROTEIN"/>
    <property type="match status" value="1"/>
</dbReference>
<evidence type="ECO:0000313" key="1">
    <source>
        <dbReference type="EMBL" id="OGG03617.1"/>
    </source>
</evidence>
<dbReference type="CDD" id="cd16377">
    <property type="entry name" value="23S_rRNA_IVP_like"/>
    <property type="match status" value="1"/>
</dbReference>
<dbReference type="InterPro" id="IPR012657">
    <property type="entry name" value="23S_rRNA-intervening_sequence"/>
</dbReference>
<sequence>MKSPAKSFQDLLVWKKAHQSVLSIYGLTKKFPASERYGLTFQLRRSAVSIPANIAEGFRKKGKLDKVRFLNIAQGSLEESRYYLILFQDLEYCNSDLQLEQLEEVSKMLDADSKSILTSDSCLLSS</sequence>
<dbReference type="Pfam" id="PF05635">
    <property type="entry name" value="23S_rRNA_IVP"/>
    <property type="match status" value="1"/>
</dbReference>
<dbReference type="STRING" id="1817867.A3F83_11790"/>
<dbReference type="NCBIfam" id="TIGR02436">
    <property type="entry name" value="four helix bundle protein"/>
    <property type="match status" value="1"/>
</dbReference>
<dbReference type="PANTHER" id="PTHR38471">
    <property type="entry name" value="FOUR HELIX BUNDLE PROTEIN"/>
    <property type="match status" value="1"/>
</dbReference>
<proteinExistence type="predicted"/>
<dbReference type="Proteomes" id="UP000179129">
    <property type="component" value="Unassembled WGS sequence"/>
</dbReference>